<organism evidence="8">
    <name type="scientific">uncultured Thermomicrobiales bacterium</name>
    <dbReference type="NCBI Taxonomy" id="1645740"/>
    <lineage>
        <taxon>Bacteria</taxon>
        <taxon>Pseudomonadati</taxon>
        <taxon>Thermomicrobiota</taxon>
        <taxon>Thermomicrobia</taxon>
        <taxon>Thermomicrobiales</taxon>
        <taxon>environmental samples</taxon>
    </lineage>
</organism>
<feature type="transmembrane region" description="Helical" evidence="7">
    <location>
        <begin position="184"/>
        <end position="203"/>
    </location>
</feature>
<evidence type="ECO:0000313" key="8">
    <source>
        <dbReference type="EMBL" id="CAA9550414.1"/>
    </source>
</evidence>
<accession>A0A6J4UKR2</accession>
<protein>
    <submittedName>
        <fullName evidence="8">Integral membrane protein</fullName>
    </submittedName>
</protein>
<keyword evidence="4 7" id="KW-1133">Transmembrane helix</keyword>
<dbReference type="InterPro" id="IPR022791">
    <property type="entry name" value="L-PG_synthase/AglD"/>
</dbReference>
<dbReference type="Pfam" id="PF03706">
    <property type="entry name" value="LPG_synthase_TM"/>
    <property type="match status" value="1"/>
</dbReference>
<dbReference type="NCBIfam" id="TIGR00374">
    <property type="entry name" value="flippase-like domain"/>
    <property type="match status" value="1"/>
</dbReference>
<feature type="transmembrane region" description="Helical" evidence="7">
    <location>
        <begin position="49"/>
        <end position="67"/>
    </location>
</feature>
<feature type="transmembrane region" description="Helical" evidence="7">
    <location>
        <begin position="79"/>
        <end position="97"/>
    </location>
</feature>
<evidence type="ECO:0000256" key="6">
    <source>
        <dbReference type="SAM" id="MobiDB-lite"/>
    </source>
</evidence>
<sequence>MARMGGQVGAVGVGTVPAGDAEPTRGSTRAADPIDEDGGSTLGRLAPRLIGGAVLAVVVLSALTLFADVRQLGDAFRRFDWWLAVPVILLTLGNYALRIVKWEIYLRRIGVPRMPLVTSALVFLSAFSMSITPGKVGEVVKAVYVRRLTGTPVSRTAAVIAAERITDGLAMLALAGVGLTQFAYGRPLLGAATVLALGAVVLLRKPALLTALTARLGGLPLVGRPATKVAQHVEHFLDASNVLYAPGLLVGSIGLGVLSWFGECVALFLILYGLGLEPTWHLLIVATFVLSVSSVFGAVSLLPGGLGVAEASVAGMLLLLLGDDLDRGTAAAATLLIRFATLWFAVILGVVALAVIERRLGAPSGSTAASGRPVTTT</sequence>
<name>A0A6J4UKR2_9BACT</name>
<feature type="region of interest" description="Disordered" evidence="6">
    <location>
        <begin position="13"/>
        <end position="33"/>
    </location>
</feature>
<feature type="transmembrane region" description="Helical" evidence="7">
    <location>
        <begin position="248"/>
        <end position="274"/>
    </location>
</feature>
<evidence type="ECO:0000256" key="3">
    <source>
        <dbReference type="ARBA" id="ARBA00022692"/>
    </source>
</evidence>
<evidence type="ECO:0000256" key="4">
    <source>
        <dbReference type="ARBA" id="ARBA00022989"/>
    </source>
</evidence>
<reference evidence="8" key="1">
    <citation type="submission" date="2020-02" db="EMBL/GenBank/DDBJ databases">
        <authorList>
            <person name="Meier V. D."/>
        </authorList>
    </citation>
    <scope>NUCLEOTIDE SEQUENCE</scope>
    <source>
        <strain evidence="8">AVDCRST_MAG49</strain>
    </source>
</reference>
<keyword evidence="2" id="KW-1003">Cell membrane</keyword>
<dbReference type="AlphaFoldDB" id="A0A6J4UKR2"/>
<evidence type="ECO:0000256" key="2">
    <source>
        <dbReference type="ARBA" id="ARBA00022475"/>
    </source>
</evidence>
<keyword evidence="5 7" id="KW-0472">Membrane</keyword>
<dbReference type="EMBL" id="CADCWG010000110">
    <property type="protein sequence ID" value="CAA9550414.1"/>
    <property type="molecule type" value="Genomic_DNA"/>
</dbReference>
<comment type="subcellular location">
    <subcellularLocation>
        <location evidence="1">Cell membrane</location>
        <topology evidence="1">Multi-pass membrane protein</topology>
    </subcellularLocation>
</comment>
<evidence type="ECO:0000256" key="7">
    <source>
        <dbReference type="SAM" id="Phobius"/>
    </source>
</evidence>
<feature type="transmembrane region" description="Helical" evidence="7">
    <location>
        <begin position="306"/>
        <end position="323"/>
    </location>
</feature>
<dbReference type="GO" id="GO:0005886">
    <property type="term" value="C:plasma membrane"/>
    <property type="evidence" value="ECO:0007669"/>
    <property type="project" value="UniProtKB-SubCell"/>
</dbReference>
<keyword evidence="3 7" id="KW-0812">Transmembrane</keyword>
<evidence type="ECO:0000256" key="1">
    <source>
        <dbReference type="ARBA" id="ARBA00004651"/>
    </source>
</evidence>
<proteinExistence type="predicted"/>
<gene>
    <name evidence="8" type="ORF">AVDCRST_MAG49-1744</name>
</gene>
<dbReference type="PANTHER" id="PTHR39087:SF2">
    <property type="entry name" value="UPF0104 MEMBRANE PROTEIN MJ1595"/>
    <property type="match status" value="1"/>
</dbReference>
<dbReference type="PANTHER" id="PTHR39087">
    <property type="entry name" value="UPF0104 MEMBRANE PROTEIN MJ1595"/>
    <property type="match status" value="1"/>
</dbReference>
<feature type="transmembrane region" description="Helical" evidence="7">
    <location>
        <begin position="335"/>
        <end position="356"/>
    </location>
</feature>
<evidence type="ECO:0000256" key="5">
    <source>
        <dbReference type="ARBA" id="ARBA00023136"/>
    </source>
</evidence>